<protein>
    <submittedName>
        <fullName evidence="1">Uncharacterized protein</fullName>
    </submittedName>
</protein>
<evidence type="ECO:0000313" key="1">
    <source>
        <dbReference type="EMBL" id="MFD1314283.1"/>
    </source>
</evidence>
<comment type="caution">
    <text evidence="1">The sequence shown here is derived from an EMBL/GenBank/DDBJ whole genome shotgun (WGS) entry which is preliminary data.</text>
</comment>
<proteinExistence type="predicted"/>
<reference evidence="2" key="1">
    <citation type="journal article" date="2019" name="Int. J. Syst. Evol. Microbiol.">
        <title>The Global Catalogue of Microorganisms (GCM) 10K type strain sequencing project: providing services to taxonomists for standard genome sequencing and annotation.</title>
        <authorList>
            <consortium name="The Broad Institute Genomics Platform"/>
            <consortium name="The Broad Institute Genome Sequencing Center for Infectious Disease"/>
            <person name="Wu L."/>
            <person name="Ma J."/>
        </authorList>
    </citation>
    <scope>NUCLEOTIDE SEQUENCE [LARGE SCALE GENOMIC DNA]</scope>
    <source>
        <strain evidence="2">CCUG 61485</strain>
    </source>
</reference>
<dbReference type="EMBL" id="JBHTMY010000001">
    <property type="protein sequence ID" value="MFD1314283.1"/>
    <property type="molecule type" value="Genomic_DNA"/>
</dbReference>
<name>A0ABW3XYK2_9FLAO</name>
<keyword evidence="2" id="KW-1185">Reference proteome</keyword>
<dbReference type="Proteomes" id="UP001597201">
    <property type="component" value="Unassembled WGS sequence"/>
</dbReference>
<gene>
    <name evidence="1" type="ORF">ACFQ39_01535</name>
</gene>
<dbReference type="RefSeq" id="WP_377175736.1">
    <property type="nucleotide sequence ID" value="NZ_JBHTMY010000001.1"/>
</dbReference>
<organism evidence="1 2">
    <name type="scientific">Namhaeicola litoreus</name>
    <dbReference type="NCBI Taxonomy" id="1052145"/>
    <lineage>
        <taxon>Bacteria</taxon>
        <taxon>Pseudomonadati</taxon>
        <taxon>Bacteroidota</taxon>
        <taxon>Flavobacteriia</taxon>
        <taxon>Flavobacteriales</taxon>
        <taxon>Flavobacteriaceae</taxon>
        <taxon>Namhaeicola</taxon>
    </lineage>
</organism>
<sequence>MKKILSCILLFTSINYSNAQKMPQKEYVEQAKYIWENFVPKSGQAEYVQGELLRALEKLRDEAQRNGNGNFYKKCHKAFLKYLKEKLSDEHIFDKEMIKQINRELDKLSHQRQPYIEDDVYDYLSDRIVDWYLYYGNELRHAFNTNLQC</sequence>
<accession>A0ABW3XYK2</accession>
<evidence type="ECO:0000313" key="2">
    <source>
        <dbReference type="Proteomes" id="UP001597201"/>
    </source>
</evidence>